<comment type="caution">
    <text evidence="2">The sequence shown here is derived from an EMBL/GenBank/DDBJ whole genome shotgun (WGS) entry which is preliminary data.</text>
</comment>
<feature type="compositionally biased region" description="Basic residues" evidence="1">
    <location>
        <begin position="94"/>
        <end position="111"/>
    </location>
</feature>
<evidence type="ECO:0000256" key="1">
    <source>
        <dbReference type="SAM" id="MobiDB-lite"/>
    </source>
</evidence>
<evidence type="ECO:0000313" key="2">
    <source>
        <dbReference type="EMBL" id="KAL1897002.1"/>
    </source>
</evidence>
<feature type="region of interest" description="Disordered" evidence="1">
    <location>
        <begin position="214"/>
        <end position="242"/>
    </location>
</feature>
<accession>A0ABR3Z9V8</accession>
<keyword evidence="3" id="KW-1185">Reference proteome</keyword>
<feature type="region of interest" description="Disordered" evidence="1">
    <location>
        <begin position="254"/>
        <end position="417"/>
    </location>
</feature>
<reference evidence="2 3" key="1">
    <citation type="journal article" date="2024" name="IMA Fungus">
        <title>IMA Genome - F19 : A genome assembly and annotation guide to empower mycologists, including annotated draft genome sequences of Ceratocystis pirilliformis, Diaporthe australafricana, Fusarium ophioides, Paecilomyces lecythidis, and Sporothrix stenoceras.</title>
        <authorList>
            <person name="Aylward J."/>
            <person name="Wilson A.M."/>
            <person name="Visagie C.M."/>
            <person name="Spraker J."/>
            <person name="Barnes I."/>
            <person name="Buitendag C."/>
            <person name="Ceriani C."/>
            <person name="Del Mar Angel L."/>
            <person name="du Plessis D."/>
            <person name="Fuchs T."/>
            <person name="Gasser K."/>
            <person name="Kramer D."/>
            <person name="Li W."/>
            <person name="Munsamy K."/>
            <person name="Piso A."/>
            <person name="Price J.L."/>
            <person name="Sonnekus B."/>
            <person name="Thomas C."/>
            <person name="van der Nest A."/>
            <person name="van Dijk A."/>
            <person name="van Heerden A."/>
            <person name="van Vuuren N."/>
            <person name="Yilmaz N."/>
            <person name="Duong T.A."/>
            <person name="van der Merwe N.A."/>
            <person name="Wingfield M.J."/>
            <person name="Wingfield B.D."/>
        </authorList>
    </citation>
    <scope>NUCLEOTIDE SEQUENCE [LARGE SCALE GENOMIC DNA]</scope>
    <source>
        <strain evidence="2 3">CMW 12675</strain>
    </source>
</reference>
<gene>
    <name evidence="2" type="ORF">Cpir12675_002527</name>
</gene>
<feature type="compositionally biased region" description="Polar residues" evidence="1">
    <location>
        <begin position="125"/>
        <end position="142"/>
    </location>
</feature>
<dbReference type="Proteomes" id="UP001583280">
    <property type="component" value="Unassembled WGS sequence"/>
</dbReference>
<feature type="compositionally biased region" description="Basic and acidic residues" evidence="1">
    <location>
        <begin position="294"/>
        <end position="312"/>
    </location>
</feature>
<feature type="compositionally biased region" description="Low complexity" evidence="1">
    <location>
        <begin position="214"/>
        <end position="223"/>
    </location>
</feature>
<feature type="region of interest" description="Disordered" evidence="1">
    <location>
        <begin position="449"/>
        <end position="487"/>
    </location>
</feature>
<dbReference type="EMBL" id="JAWDJO010000050">
    <property type="protein sequence ID" value="KAL1897002.1"/>
    <property type="molecule type" value="Genomic_DNA"/>
</dbReference>
<feature type="compositionally biased region" description="Polar residues" evidence="1">
    <location>
        <begin position="380"/>
        <end position="390"/>
    </location>
</feature>
<protein>
    <submittedName>
        <fullName evidence="2">Uncharacterized protein</fullName>
    </submittedName>
</protein>
<feature type="compositionally biased region" description="Basic and acidic residues" evidence="1">
    <location>
        <begin position="266"/>
        <end position="281"/>
    </location>
</feature>
<organism evidence="2 3">
    <name type="scientific">Ceratocystis pirilliformis</name>
    <dbReference type="NCBI Taxonomy" id="259994"/>
    <lineage>
        <taxon>Eukaryota</taxon>
        <taxon>Fungi</taxon>
        <taxon>Dikarya</taxon>
        <taxon>Ascomycota</taxon>
        <taxon>Pezizomycotina</taxon>
        <taxon>Sordariomycetes</taxon>
        <taxon>Hypocreomycetidae</taxon>
        <taxon>Microascales</taxon>
        <taxon>Ceratocystidaceae</taxon>
        <taxon>Ceratocystis</taxon>
    </lineage>
</organism>
<feature type="compositionally biased region" description="Polar residues" evidence="1">
    <location>
        <begin position="472"/>
        <end position="483"/>
    </location>
</feature>
<proteinExistence type="predicted"/>
<feature type="region of interest" description="Disordered" evidence="1">
    <location>
        <begin position="1"/>
        <end position="145"/>
    </location>
</feature>
<evidence type="ECO:0000313" key="3">
    <source>
        <dbReference type="Proteomes" id="UP001583280"/>
    </source>
</evidence>
<feature type="compositionally biased region" description="Basic and acidic residues" evidence="1">
    <location>
        <begin position="112"/>
        <end position="122"/>
    </location>
</feature>
<feature type="compositionally biased region" description="Basic and acidic residues" evidence="1">
    <location>
        <begin position="63"/>
        <end position="93"/>
    </location>
</feature>
<name>A0ABR3Z9V8_9PEZI</name>
<feature type="compositionally biased region" description="Low complexity" evidence="1">
    <location>
        <begin position="453"/>
        <end position="462"/>
    </location>
</feature>
<sequence>MSKQMQPAYFEEAAEDESEDIMPGTRVTAATPRPPSKEVRKPKQSPPMSDDEHEARARTARRERRESRAAKKDRHMSRERSYERDRERSQEHKERKRERHVRRSSMHRPSKEHRNSANHQEEPSYDQQLTRTRSHSNRTPFNPTIPVAHPGYQGPPPSNVNFYHNHPSQMMPPPPQNMFAPPMNMGPGPGQMPGHIMGPPMAMHPQAQMMPPQLPGAPGNYGNYPPPPLNNYNHPPTTPGLDFAEAQNIRLGQRFGPSRPMSAQAVRRDSHHHDDYADEAPHGGQLTARRSSMRKREGDDERRRFAEEDKRKMPPPVGIPIRPKSARPVSGALSRPSHPERSSHLRNRSSVCEEDDLEEFGYCRPVSPDQDEYIPIGSSRPRQGSVSYSGRPSYHRTRRPSSYYGQDHLSGSSPENYETQTRAAHAYQNLTNSMKTLALTSDALQKVNRANYGGSNRSTRSGGSRGDESEWKQPSVTTQTTRSSNDEKVTIKFSGGSALVSISGRDIECQDGTELTLSSNQPMSIRNSMEPPALDSAPYYSENRMTRLERVPQRNRANSQAANSFTRGSFDRRYEAPIYNYTNRY</sequence>